<organism evidence="8">
    <name type="scientific">hydrocarbon metagenome</name>
    <dbReference type="NCBI Taxonomy" id="938273"/>
    <lineage>
        <taxon>unclassified sequences</taxon>
        <taxon>metagenomes</taxon>
        <taxon>ecological metagenomes</taxon>
    </lineage>
</organism>
<dbReference type="SMART" id="SM00729">
    <property type="entry name" value="Elp3"/>
    <property type="match status" value="1"/>
</dbReference>
<keyword evidence="8" id="KW-0670">Pyruvate</keyword>
<comment type="cofactor">
    <cofactor evidence="1">
        <name>[4Fe-4S] cluster</name>
        <dbReference type="ChEBI" id="CHEBI:49883"/>
    </cofactor>
</comment>
<comment type="caution">
    <text evidence="8">The sequence shown here is derived from an EMBL/GenBank/DDBJ whole genome shotgun (WGS) entry which is preliminary data.</text>
</comment>
<dbReference type="GO" id="GO:0051539">
    <property type="term" value="F:4 iron, 4 sulfur cluster binding"/>
    <property type="evidence" value="ECO:0007669"/>
    <property type="project" value="UniProtKB-KW"/>
</dbReference>
<reference evidence="8" key="1">
    <citation type="journal article" date="2015" name="Proc. Natl. Acad. Sci. U.S.A.">
        <title>Networks of energetic and metabolic interactions define dynamics in microbial communities.</title>
        <authorList>
            <person name="Embree M."/>
            <person name="Liu J.K."/>
            <person name="Al-Bassam M.M."/>
            <person name="Zengler K."/>
        </authorList>
    </citation>
    <scope>NUCLEOTIDE SEQUENCE</scope>
</reference>
<dbReference type="InterPro" id="IPR058240">
    <property type="entry name" value="rSAM_sf"/>
</dbReference>
<evidence type="ECO:0000256" key="3">
    <source>
        <dbReference type="ARBA" id="ARBA00022691"/>
    </source>
</evidence>
<dbReference type="EMBL" id="LNQE01001300">
    <property type="protein sequence ID" value="KUG19335.1"/>
    <property type="molecule type" value="Genomic_DNA"/>
</dbReference>
<evidence type="ECO:0000256" key="6">
    <source>
        <dbReference type="ARBA" id="ARBA00023014"/>
    </source>
</evidence>
<keyword evidence="2" id="KW-0004">4Fe-4S</keyword>
<evidence type="ECO:0000259" key="7">
    <source>
        <dbReference type="PROSITE" id="PS51918"/>
    </source>
</evidence>
<evidence type="ECO:0000256" key="1">
    <source>
        <dbReference type="ARBA" id="ARBA00001966"/>
    </source>
</evidence>
<dbReference type="InterPro" id="IPR034457">
    <property type="entry name" value="Organic_radical-activating"/>
</dbReference>
<dbReference type="AlphaFoldDB" id="A0A0W8FEN3"/>
<protein>
    <submittedName>
        <fullName evidence="8">Radical sam, pyruvate-formate lyase-activating enzyme like</fullName>
    </submittedName>
</protein>
<dbReference type="PIRSF" id="PIRSF004869">
    <property type="entry name" value="PflX_prd"/>
    <property type="match status" value="1"/>
</dbReference>
<evidence type="ECO:0000256" key="5">
    <source>
        <dbReference type="ARBA" id="ARBA00023004"/>
    </source>
</evidence>
<dbReference type="PANTHER" id="PTHR30352:SF22">
    <property type="entry name" value="PYRUVATE FORMATE-LYASE ACTIVATING ENZYME HOMOLOG"/>
    <property type="match status" value="1"/>
</dbReference>
<dbReference type="CDD" id="cd01335">
    <property type="entry name" value="Radical_SAM"/>
    <property type="match status" value="1"/>
</dbReference>
<evidence type="ECO:0000313" key="8">
    <source>
        <dbReference type="EMBL" id="KUG19335.1"/>
    </source>
</evidence>
<keyword evidence="6" id="KW-0411">Iron-sulfur</keyword>
<dbReference type="InterPro" id="IPR006638">
    <property type="entry name" value="Elp3/MiaA/NifB-like_rSAM"/>
</dbReference>
<dbReference type="SUPFAM" id="SSF102114">
    <property type="entry name" value="Radical SAM enzymes"/>
    <property type="match status" value="1"/>
</dbReference>
<dbReference type="GO" id="GO:0016829">
    <property type="term" value="F:lyase activity"/>
    <property type="evidence" value="ECO:0007669"/>
    <property type="project" value="UniProtKB-KW"/>
</dbReference>
<keyword evidence="4" id="KW-0479">Metal-binding</keyword>
<keyword evidence="5" id="KW-0408">Iron</keyword>
<dbReference type="InterPro" id="IPR013785">
    <property type="entry name" value="Aldolase_TIM"/>
</dbReference>
<feature type="domain" description="Radical SAM core" evidence="7">
    <location>
        <begin position="38"/>
        <end position="270"/>
    </location>
</feature>
<dbReference type="PANTHER" id="PTHR30352">
    <property type="entry name" value="PYRUVATE FORMATE-LYASE-ACTIVATING ENZYME"/>
    <property type="match status" value="1"/>
</dbReference>
<dbReference type="SFLD" id="SFLDS00029">
    <property type="entry name" value="Radical_SAM"/>
    <property type="match status" value="1"/>
</dbReference>
<accession>A0A0W8FEN3</accession>
<keyword evidence="3" id="KW-0949">S-adenosyl-L-methionine</keyword>
<sequence>MADDETCCELCEWRCRADRAAGERGVCRVGRAEVAATSFALALRSYSVTLTGCCYRCLHCNAYRISQYPDPGWQYRGHLPPSVLASEALERIRGFSDFPIERITFTGGDPIIHLPYIEAVAAAIREEDAGIGIGLATGGFATPETIDRIIRLCSSITLEIKAFDDPVHRALTGAPAAPVLRNAGILGRRAFEKIRVFRTVVIPGVTDGQVEGIAGFIASIDSDIPYRLIGFRPNFVLYYHAGPPAAMMERLAERCREQGLTDVAWSGYYPEGDAAHLQQQKERLVGRYGGSSPGALAGAYAASVGCPTHPRNCGGCPLRDRCPVTLREPWNRR</sequence>
<dbReference type="Pfam" id="PF04055">
    <property type="entry name" value="Radical_SAM"/>
    <property type="match status" value="1"/>
</dbReference>
<evidence type="ECO:0000256" key="4">
    <source>
        <dbReference type="ARBA" id="ARBA00022723"/>
    </source>
</evidence>
<gene>
    <name evidence="8" type="ORF">ASZ90_010940</name>
</gene>
<dbReference type="GO" id="GO:0046872">
    <property type="term" value="F:metal ion binding"/>
    <property type="evidence" value="ECO:0007669"/>
    <property type="project" value="UniProtKB-KW"/>
</dbReference>
<dbReference type="InterPro" id="IPR016431">
    <property type="entry name" value="Pyrv-formate_lyase-activ_prd"/>
</dbReference>
<keyword evidence="8" id="KW-0456">Lyase</keyword>
<dbReference type="PROSITE" id="PS51918">
    <property type="entry name" value="RADICAL_SAM"/>
    <property type="match status" value="1"/>
</dbReference>
<dbReference type="InterPro" id="IPR007197">
    <property type="entry name" value="rSAM"/>
</dbReference>
<proteinExistence type="predicted"/>
<dbReference type="Gene3D" id="3.20.20.70">
    <property type="entry name" value="Aldolase class I"/>
    <property type="match status" value="1"/>
</dbReference>
<name>A0A0W8FEN3_9ZZZZ</name>
<evidence type="ECO:0000256" key="2">
    <source>
        <dbReference type="ARBA" id="ARBA00022485"/>
    </source>
</evidence>